<evidence type="ECO:0000256" key="4">
    <source>
        <dbReference type="ARBA" id="ARBA00004496"/>
    </source>
</evidence>
<dbReference type="EMBL" id="CP155620">
    <property type="protein sequence ID" value="XBJ29461.1"/>
    <property type="molecule type" value="Genomic_DNA"/>
</dbReference>
<dbReference type="InterPro" id="IPR024567">
    <property type="entry name" value="RNase_HII/HIII_dom"/>
</dbReference>
<dbReference type="RefSeq" id="WP_134237538.1">
    <property type="nucleotide sequence ID" value="NZ_CP155620.1"/>
</dbReference>
<dbReference type="GO" id="GO:0003723">
    <property type="term" value="F:RNA binding"/>
    <property type="evidence" value="ECO:0007669"/>
    <property type="project" value="UniProtKB-UniRule"/>
</dbReference>
<evidence type="ECO:0000313" key="15">
    <source>
        <dbReference type="EMBL" id="XBJ29461.1"/>
    </source>
</evidence>
<evidence type="ECO:0000256" key="7">
    <source>
        <dbReference type="ARBA" id="ARBA00022722"/>
    </source>
</evidence>
<evidence type="ECO:0000256" key="3">
    <source>
        <dbReference type="ARBA" id="ARBA00004065"/>
    </source>
</evidence>
<feature type="domain" description="RNase H type-2" evidence="14">
    <location>
        <begin position="4"/>
        <end position="187"/>
    </location>
</feature>
<dbReference type="PANTHER" id="PTHR10954:SF18">
    <property type="entry name" value="RIBONUCLEASE HII"/>
    <property type="match status" value="1"/>
</dbReference>
<dbReference type="InterPro" id="IPR012337">
    <property type="entry name" value="RNaseH-like_sf"/>
</dbReference>
<name>A0AAU7E8C4_9BACT</name>
<dbReference type="GO" id="GO:0043137">
    <property type="term" value="P:DNA replication, removal of RNA primer"/>
    <property type="evidence" value="ECO:0007669"/>
    <property type="project" value="TreeGrafter"/>
</dbReference>
<evidence type="ECO:0000256" key="5">
    <source>
        <dbReference type="ARBA" id="ARBA00007383"/>
    </source>
</evidence>
<dbReference type="GO" id="GO:0006298">
    <property type="term" value="P:mismatch repair"/>
    <property type="evidence" value="ECO:0007669"/>
    <property type="project" value="TreeGrafter"/>
</dbReference>
<comment type="similarity">
    <text evidence="5 13">Belongs to the RNase HII family.</text>
</comment>
<gene>
    <name evidence="15" type="ORF">AAH949_01095</name>
</gene>
<organism evidence="15">
    <name type="scientific">Campylobacter sp. CCS1377</name>
    <dbReference type="NCBI Taxonomy" id="3158229"/>
    <lineage>
        <taxon>Bacteria</taxon>
        <taxon>Pseudomonadati</taxon>
        <taxon>Campylobacterota</taxon>
        <taxon>Epsilonproteobacteria</taxon>
        <taxon>Campylobacterales</taxon>
        <taxon>Campylobacteraceae</taxon>
        <taxon>Campylobacter</taxon>
    </lineage>
</organism>
<evidence type="ECO:0000256" key="12">
    <source>
        <dbReference type="PROSITE-ProRule" id="PRU01319"/>
    </source>
</evidence>
<dbReference type="EC" id="3.1.26.4" evidence="13"/>
<comment type="cofactor">
    <cofactor evidence="12">
        <name>Mn(2+)</name>
        <dbReference type="ChEBI" id="CHEBI:29035"/>
    </cofactor>
    <cofactor evidence="12">
        <name>Mg(2+)</name>
        <dbReference type="ChEBI" id="CHEBI:18420"/>
    </cofactor>
    <text evidence="12">Manganese or magnesium. Binds 1 divalent metal ion per monomer in the absence of substrate. May bind a second metal ion after substrate binding.</text>
</comment>
<evidence type="ECO:0000256" key="2">
    <source>
        <dbReference type="ARBA" id="ARBA00001946"/>
    </source>
</evidence>
<dbReference type="GO" id="GO:0046872">
    <property type="term" value="F:metal ion binding"/>
    <property type="evidence" value="ECO:0007669"/>
    <property type="project" value="UniProtKB-KW"/>
</dbReference>
<evidence type="ECO:0000256" key="1">
    <source>
        <dbReference type="ARBA" id="ARBA00000077"/>
    </source>
</evidence>
<comment type="cofactor">
    <cofactor evidence="2">
        <name>Mg(2+)</name>
        <dbReference type="ChEBI" id="CHEBI:18420"/>
    </cofactor>
</comment>
<reference evidence="15" key="1">
    <citation type="submission" date="2024-05" db="EMBL/GenBank/DDBJ databases">
        <title>Campylobacter coli isolated from environmental waters in Slovenia.</title>
        <authorList>
            <person name="Zautner A.E."/>
            <person name="Bunk B."/>
            <person name="Riedel T."/>
            <person name="Sproeer C."/>
        </authorList>
    </citation>
    <scope>NUCLEOTIDE SEQUENCE</scope>
    <source>
        <strain evidence="15">CCS1377</strain>
    </source>
</reference>
<comment type="catalytic activity">
    <reaction evidence="1 12 13">
        <text>Endonucleolytic cleavage to 5'-phosphomonoester.</text>
        <dbReference type="EC" id="3.1.26.4"/>
    </reaction>
</comment>
<sequence length="187" mass="20999">MQETSLVGIDEAGRGALAGPLFMGACRLYKPLENLADSKKLSALKREKLYSQIIQNSDYLILSFSNKQIDTLGLSYCLKTGLLIIKKHFKNTNFLYDGNTNFGVLDIKTLIKADDKIQEVSAASILAKVSRDEFMQNINSLYPAYEFAKHKGYGTKTHIEILKKLGPCPLHRTSFKLKENSSLFDEI</sequence>
<comment type="function">
    <text evidence="3 13">Endonuclease that specifically degrades the RNA of RNA-DNA hybrids.</text>
</comment>
<feature type="binding site" evidence="12">
    <location>
        <position position="10"/>
    </location>
    <ligand>
        <name>a divalent metal cation</name>
        <dbReference type="ChEBI" id="CHEBI:60240"/>
    </ligand>
</feature>
<proteinExistence type="inferred from homology"/>
<dbReference type="GO" id="GO:0005737">
    <property type="term" value="C:cytoplasm"/>
    <property type="evidence" value="ECO:0007669"/>
    <property type="project" value="UniProtKB-SubCell"/>
</dbReference>
<evidence type="ECO:0000259" key="14">
    <source>
        <dbReference type="PROSITE" id="PS51975"/>
    </source>
</evidence>
<dbReference type="CDD" id="cd07182">
    <property type="entry name" value="RNase_HII_bacteria_HII_like"/>
    <property type="match status" value="1"/>
</dbReference>
<protein>
    <recommendedName>
        <fullName evidence="13">Ribonuclease</fullName>
        <ecNumber evidence="13">3.1.26.4</ecNumber>
    </recommendedName>
</protein>
<keyword evidence="10 12" id="KW-0378">Hydrolase</keyword>
<dbReference type="InterPro" id="IPR022898">
    <property type="entry name" value="RNase_HII"/>
</dbReference>
<dbReference type="InterPro" id="IPR001352">
    <property type="entry name" value="RNase_HII/HIII"/>
</dbReference>
<keyword evidence="11" id="KW-0464">Manganese</keyword>
<evidence type="ECO:0000256" key="11">
    <source>
        <dbReference type="ARBA" id="ARBA00023211"/>
    </source>
</evidence>
<evidence type="ECO:0000256" key="10">
    <source>
        <dbReference type="ARBA" id="ARBA00022801"/>
    </source>
</evidence>
<dbReference type="GO" id="GO:0032299">
    <property type="term" value="C:ribonuclease H2 complex"/>
    <property type="evidence" value="ECO:0007669"/>
    <property type="project" value="TreeGrafter"/>
</dbReference>
<feature type="binding site" evidence="12">
    <location>
        <position position="97"/>
    </location>
    <ligand>
        <name>a divalent metal cation</name>
        <dbReference type="ChEBI" id="CHEBI:60240"/>
    </ligand>
</feature>
<keyword evidence="9 12" id="KW-0255">Endonuclease</keyword>
<keyword evidence="7 12" id="KW-0540">Nuclease</keyword>
<dbReference type="PROSITE" id="PS51975">
    <property type="entry name" value="RNASE_H_2"/>
    <property type="match status" value="1"/>
</dbReference>
<dbReference type="NCBIfam" id="NF000595">
    <property type="entry name" value="PRK00015.1-3"/>
    <property type="match status" value="1"/>
</dbReference>
<keyword evidence="8 12" id="KW-0479">Metal-binding</keyword>
<accession>A0AAU7E8C4</accession>
<comment type="subcellular location">
    <subcellularLocation>
        <location evidence="4">Cytoplasm</location>
    </subcellularLocation>
</comment>
<keyword evidence="6" id="KW-0963">Cytoplasm</keyword>
<feature type="binding site" evidence="12">
    <location>
        <position position="11"/>
    </location>
    <ligand>
        <name>a divalent metal cation</name>
        <dbReference type="ChEBI" id="CHEBI:60240"/>
    </ligand>
</feature>
<dbReference type="Pfam" id="PF01351">
    <property type="entry name" value="RNase_HII"/>
    <property type="match status" value="1"/>
</dbReference>
<evidence type="ECO:0000256" key="13">
    <source>
        <dbReference type="RuleBase" id="RU003515"/>
    </source>
</evidence>
<evidence type="ECO:0000256" key="9">
    <source>
        <dbReference type="ARBA" id="ARBA00022759"/>
    </source>
</evidence>
<evidence type="ECO:0000256" key="8">
    <source>
        <dbReference type="ARBA" id="ARBA00022723"/>
    </source>
</evidence>
<dbReference type="SUPFAM" id="SSF53098">
    <property type="entry name" value="Ribonuclease H-like"/>
    <property type="match status" value="1"/>
</dbReference>
<dbReference type="AlphaFoldDB" id="A0AAU7E8C4"/>
<dbReference type="Gene3D" id="3.30.420.10">
    <property type="entry name" value="Ribonuclease H-like superfamily/Ribonuclease H"/>
    <property type="match status" value="1"/>
</dbReference>
<dbReference type="InterPro" id="IPR036397">
    <property type="entry name" value="RNaseH_sf"/>
</dbReference>
<dbReference type="PANTHER" id="PTHR10954">
    <property type="entry name" value="RIBONUCLEASE H2 SUBUNIT A"/>
    <property type="match status" value="1"/>
</dbReference>
<evidence type="ECO:0000256" key="6">
    <source>
        <dbReference type="ARBA" id="ARBA00022490"/>
    </source>
</evidence>
<dbReference type="GO" id="GO:0004523">
    <property type="term" value="F:RNA-DNA hybrid ribonuclease activity"/>
    <property type="evidence" value="ECO:0007669"/>
    <property type="project" value="UniProtKB-UniRule"/>
</dbReference>